<evidence type="ECO:0000313" key="2">
    <source>
        <dbReference type="EMBL" id="OGG57202.1"/>
    </source>
</evidence>
<dbReference type="PANTHER" id="PTHR43464">
    <property type="entry name" value="METHYLTRANSFERASE"/>
    <property type="match status" value="1"/>
</dbReference>
<dbReference type="AlphaFoldDB" id="A0A1F6D861"/>
<dbReference type="Pfam" id="PF13649">
    <property type="entry name" value="Methyltransf_25"/>
    <property type="match status" value="1"/>
</dbReference>
<dbReference type="InterPro" id="IPR041698">
    <property type="entry name" value="Methyltransf_25"/>
</dbReference>
<sequence>MSDEVVSPPYGRLADIYDFVMRHVDYRAWADYVEAAFARHGADPAHVLDMACGTGTMALELSRRGYDVTGADASEAMLAVACRKAGAAGLAIPFHIADLRGAEGLPSFDAAICLYDSMNYMLSAEEMAQALGQVRPLVRQGGLFVFDVCTEANSIRYFRDMTEREAGEGFAYVRHSFYRDGIQTNDFTIRFQASGESVREVHRQRIYPVRTVLEAVAASDFTLLGAYDGFTFNTASEESDRVHFVLRPKDGRRET</sequence>
<protein>
    <recommendedName>
        <fullName evidence="1">Methyltransferase domain-containing protein</fullName>
    </recommendedName>
</protein>
<feature type="domain" description="Methyltransferase" evidence="1">
    <location>
        <begin position="47"/>
        <end position="142"/>
    </location>
</feature>
<dbReference type="Gene3D" id="3.40.50.150">
    <property type="entry name" value="Vaccinia Virus protein VP39"/>
    <property type="match status" value="1"/>
</dbReference>
<name>A0A1F6D861_HANXR</name>
<dbReference type="SUPFAM" id="SSF53335">
    <property type="entry name" value="S-adenosyl-L-methionine-dependent methyltransferases"/>
    <property type="match status" value="1"/>
</dbReference>
<evidence type="ECO:0000313" key="3">
    <source>
        <dbReference type="Proteomes" id="UP000178606"/>
    </source>
</evidence>
<dbReference type="Proteomes" id="UP000178606">
    <property type="component" value="Unassembled WGS sequence"/>
</dbReference>
<dbReference type="GO" id="GO:0008168">
    <property type="term" value="F:methyltransferase activity"/>
    <property type="evidence" value="ECO:0007669"/>
    <property type="project" value="TreeGrafter"/>
</dbReference>
<proteinExistence type="predicted"/>
<dbReference type="PANTHER" id="PTHR43464:SF75">
    <property type="entry name" value="METHYLTRANSFERASE TYPE 11"/>
    <property type="match status" value="1"/>
</dbReference>
<dbReference type="EMBL" id="MFKF01000010">
    <property type="protein sequence ID" value="OGG57202.1"/>
    <property type="molecule type" value="Genomic_DNA"/>
</dbReference>
<accession>A0A1F6D861</accession>
<dbReference type="CDD" id="cd02440">
    <property type="entry name" value="AdoMet_MTases"/>
    <property type="match status" value="1"/>
</dbReference>
<dbReference type="Gene3D" id="2.20.25.110">
    <property type="entry name" value="S-adenosyl-L-methionine-dependent methyltransferases"/>
    <property type="match status" value="1"/>
</dbReference>
<dbReference type="InterPro" id="IPR029063">
    <property type="entry name" value="SAM-dependent_MTases_sf"/>
</dbReference>
<gene>
    <name evidence="2" type="ORF">A3F84_17290</name>
</gene>
<evidence type="ECO:0000259" key="1">
    <source>
        <dbReference type="Pfam" id="PF13649"/>
    </source>
</evidence>
<comment type="caution">
    <text evidence="2">The sequence shown here is derived from an EMBL/GenBank/DDBJ whole genome shotgun (WGS) entry which is preliminary data.</text>
</comment>
<reference evidence="2 3" key="1">
    <citation type="journal article" date="2016" name="Nat. Commun.">
        <title>Thousands of microbial genomes shed light on interconnected biogeochemical processes in an aquifer system.</title>
        <authorList>
            <person name="Anantharaman K."/>
            <person name="Brown C.T."/>
            <person name="Hug L.A."/>
            <person name="Sharon I."/>
            <person name="Castelle C.J."/>
            <person name="Probst A.J."/>
            <person name="Thomas B.C."/>
            <person name="Singh A."/>
            <person name="Wilkins M.J."/>
            <person name="Karaoz U."/>
            <person name="Brodie E.L."/>
            <person name="Williams K.H."/>
            <person name="Hubbard S.S."/>
            <person name="Banfield J.F."/>
        </authorList>
    </citation>
    <scope>NUCLEOTIDE SEQUENCE [LARGE SCALE GENOMIC DNA]</scope>
    <source>
        <strain evidence="3">RIFCSPLOWO2_12_FULL_64_10</strain>
    </source>
</reference>
<organism evidence="2 3">
    <name type="scientific">Handelsmanbacteria sp. (strain RIFCSPLOWO2_12_FULL_64_10)</name>
    <dbReference type="NCBI Taxonomy" id="1817868"/>
    <lineage>
        <taxon>Bacteria</taxon>
        <taxon>Candidatus Handelsmaniibacteriota</taxon>
    </lineage>
</organism>